<reference evidence="3" key="3">
    <citation type="submission" date="2015-03" db="EMBL/GenBank/DDBJ databases">
        <authorList>
            <consortium name="Pathogen Informatics"/>
            <person name="Murphy D."/>
        </authorList>
    </citation>
    <scope>NUCLEOTIDE SEQUENCE</scope>
    <source>
        <strain evidence="3">N09902308</strain>
    </source>
</reference>
<evidence type="ECO:0000256" key="1">
    <source>
        <dbReference type="SAM" id="MobiDB-lite"/>
    </source>
</evidence>
<protein>
    <submittedName>
        <fullName evidence="2">Uncharacterized protein</fullName>
    </submittedName>
</protein>
<accession>A0A0U0SW64</accession>
<dbReference type="EMBL" id="CSAE01000173">
    <property type="protein sequence ID" value="COV67208.1"/>
    <property type="molecule type" value="Genomic_DNA"/>
</dbReference>
<gene>
    <name evidence="2" type="ORF">ERS007703_01838</name>
    <name evidence="3" type="ORF">ERS007739_03306</name>
</gene>
<evidence type="ECO:0000313" key="5">
    <source>
        <dbReference type="Proteomes" id="UP000039021"/>
    </source>
</evidence>
<feature type="region of interest" description="Disordered" evidence="1">
    <location>
        <begin position="54"/>
        <end position="73"/>
    </location>
</feature>
<organism evidence="2 4">
    <name type="scientific">Mycobacterium tuberculosis</name>
    <dbReference type="NCBI Taxonomy" id="1773"/>
    <lineage>
        <taxon>Bacteria</taxon>
        <taxon>Bacillati</taxon>
        <taxon>Actinomycetota</taxon>
        <taxon>Actinomycetes</taxon>
        <taxon>Mycobacteriales</taxon>
        <taxon>Mycobacteriaceae</taxon>
        <taxon>Mycobacterium</taxon>
        <taxon>Mycobacterium tuberculosis complex</taxon>
    </lineage>
</organism>
<dbReference type="AlphaFoldDB" id="A0A0U0SW64"/>
<dbReference type="Proteomes" id="UP000038802">
    <property type="component" value="Unassembled WGS sequence"/>
</dbReference>
<evidence type="ECO:0000313" key="3">
    <source>
        <dbReference type="EMBL" id="COZ01771.1"/>
    </source>
</evidence>
<evidence type="ECO:0000313" key="4">
    <source>
        <dbReference type="Proteomes" id="UP000038802"/>
    </source>
</evidence>
<proteinExistence type="predicted"/>
<dbReference type="EMBL" id="CSBK01001686">
    <property type="protein sequence ID" value="COZ01771.1"/>
    <property type="molecule type" value="Genomic_DNA"/>
</dbReference>
<dbReference type="Proteomes" id="UP000039021">
    <property type="component" value="Unassembled WGS sequence"/>
</dbReference>
<reference evidence="2" key="1">
    <citation type="submission" date="2015-03" db="EMBL/GenBank/DDBJ databases">
        <authorList>
            <person name="Murphy D."/>
        </authorList>
    </citation>
    <scope>NUCLEOTIDE SEQUENCE [LARGE SCALE GENOMIC DNA]</scope>
    <source>
        <strain evidence="2">K00500041</strain>
    </source>
</reference>
<evidence type="ECO:0000313" key="2">
    <source>
        <dbReference type="EMBL" id="COV67208.1"/>
    </source>
</evidence>
<name>A0A0U0SW64_MYCTX</name>
<reference evidence="4 5" key="2">
    <citation type="submission" date="2015-03" db="EMBL/GenBank/DDBJ databases">
        <authorList>
            <consortium name="Pathogen Informatics"/>
        </authorList>
    </citation>
    <scope>NUCLEOTIDE SEQUENCE [LARGE SCALE GENOMIC DNA]</scope>
    <source>
        <strain evidence="4">K00500041</strain>
        <strain evidence="5">N09902308</strain>
    </source>
</reference>
<sequence>MQICQDQLGLDDLNVGLGIDPSGDMSHVVVDEHPHHLTNGVAFADMSQELVTQPGSLGRPLDQAGDIHEGDRRGYDSLRSEKLSKLVQAGIGQGDDTFVRFDRRERVVGRDHVVSGQRVEKCRLADVGQAHDPQAQAHREPSLRRGGAAFGAIAGTVDVCQRSGRGRRYRQVTARFTPTSQVCRGGLPS</sequence>